<evidence type="ECO:0000313" key="6">
    <source>
        <dbReference type="Proteomes" id="UP000473699"/>
    </source>
</evidence>
<dbReference type="Gene3D" id="1.20.120.530">
    <property type="entry name" value="GntR ligand-binding domain-like"/>
    <property type="match status" value="1"/>
</dbReference>
<dbReference type="SMART" id="SM00895">
    <property type="entry name" value="FCD"/>
    <property type="match status" value="1"/>
</dbReference>
<dbReference type="InterPro" id="IPR011711">
    <property type="entry name" value="GntR_C"/>
</dbReference>
<organism evidence="5 6">
    <name type="scientific">Pyramidobacter porci</name>
    <dbReference type="NCBI Taxonomy" id="2605789"/>
    <lineage>
        <taxon>Bacteria</taxon>
        <taxon>Thermotogati</taxon>
        <taxon>Synergistota</taxon>
        <taxon>Synergistia</taxon>
        <taxon>Synergistales</taxon>
        <taxon>Dethiosulfovibrionaceae</taxon>
        <taxon>Pyramidobacter</taxon>
    </lineage>
</organism>
<dbReference type="InterPro" id="IPR000524">
    <property type="entry name" value="Tscrpt_reg_HTH_GntR"/>
</dbReference>
<comment type="caution">
    <text evidence="5">The sequence shown here is derived from an EMBL/GenBank/DDBJ whole genome shotgun (WGS) entry which is preliminary data.</text>
</comment>
<name>A0A6L5YG28_9BACT</name>
<dbReference type="PROSITE" id="PS50949">
    <property type="entry name" value="HTH_GNTR"/>
    <property type="match status" value="1"/>
</dbReference>
<dbReference type="InterPro" id="IPR008920">
    <property type="entry name" value="TF_FadR/GntR_C"/>
</dbReference>
<evidence type="ECO:0000256" key="1">
    <source>
        <dbReference type="ARBA" id="ARBA00023015"/>
    </source>
</evidence>
<protein>
    <submittedName>
        <fullName evidence="5">FadR family transcriptional regulator</fullName>
    </submittedName>
</protein>
<dbReference type="PANTHER" id="PTHR43537">
    <property type="entry name" value="TRANSCRIPTIONAL REGULATOR, GNTR FAMILY"/>
    <property type="match status" value="1"/>
</dbReference>
<evidence type="ECO:0000259" key="4">
    <source>
        <dbReference type="PROSITE" id="PS50949"/>
    </source>
</evidence>
<dbReference type="Proteomes" id="UP000473699">
    <property type="component" value="Unassembled WGS sequence"/>
</dbReference>
<evidence type="ECO:0000313" key="5">
    <source>
        <dbReference type="EMBL" id="MST56647.1"/>
    </source>
</evidence>
<keyword evidence="3" id="KW-0804">Transcription</keyword>
<evidence type="ECO:0000256" key="3">
    <source>
        <dbReference type="ARBA" id="ARBA00023163"/>
    </source>
</evidence>
<dbReference type="AlphaFoldDB" id="A0A6L5YG28"/>
<dbReference type="RefSeq" id="WP_154529717.1">
    <property type="nucleotide sequence ID" value="NZ_VUNH01000017.1"/>
</dbReference>
<dbReference type="PANTHER" id="PTHR43537:SF5">
    <property type="entry name" value="UXU OPERON TRANSCRIPTIONAL REGULATOR"/>
    <property type="match status" value="1"/>
</dbReference>
<keyword evidence="1" id="KW-0805">Transcription regulation</keyword>
<dbReference type="CDD" id="cd07377">
    <property type="entry name" value="WHTH_GntR"/>
    <property type="match status" value="1"/>
</dbReference>
<dbReference type="Pfam" id="PF07729">
    <property type="entry name" value="FCD"/>
    <property type="match status" value="1"/>
</dbReference>
<sequence>MKDQQKKSLKYYEIILEWFKQQLTTGALKEGDSIPSERDLAAQFGVSRVPVREALRILEYIGIVTNSSDGMIIQHVDAQMMAPKINFASEITRETMENLFEVRVFLESAAAYYAAIRRTEDDLRGLKESIDLMADACLNGSQNDEEVIQASHDFHFKVIRTAKNPVLENVYRNLYDLLEISKHYTLNPADNLDSTLMDHEAIYYKIQDRDADMASKYMKLHLTRAKKKLLQQN</sequence>
<dbReference type="SUPFAM" id="SSF48008">
    <property type="entry name" value="GntR ligand-binding domain-like"/>
    <property type="match status" value="1"/>
</dbReference>
<accession>A0A6L5YG28</accession>
<feature type="domain" description="HTH gntR-type" evidence="4">
    <location>
        <begin position="9"/>
        <end position="76"/>
    </location>
</feature>
<evidence type="ECO:0000256" key="2">
    <source>
        <dbReference type="ARBA" id="ARBA00023125"/>
    </source>
</evidence>
<dbReference type="Gene3D" id="1.10.10.10">
    <property type="entry name" value="Winged helix-like DNA-binding domain superfamily/Winged helix DNA-binding domain"/>
    <property type="match status" value="1"/>
</dbReference>
<keyword evidence="2" id="KW-0238">DNA-binding</keyword>
<dbReference type="PRINTS" id="PR00035">
    <property type="entry name" value="HTHGNTR"/>
</dbReference>
<dbReference type="SUPFAM" id="SSF46785">
    <property type="entry name" value="Winged helix' DNA-binding domain"/>
    <property type="match status" value="1"/>
</dbReference>
<dbReference type="InterPro" id="IPR036390">
    <property type="entry name" value="WH_DNA-bd_sf"/>
</dbReference>
<dbReference type="GO" id="GO:0003677">
    <property type="term" value="F:DNA binding"/>
    <property type="evidence" value="ECO:0007669"/>
    <property type="project" value="UniProtKB-KW"/>
</dbReference>
<dbReference type="GO" id="GO:0003700">
    <property type="term" value="F:DNA-binding transcription factor activity"/>
    <property type="evidence" value="ECO:0007669"/>
    <property type="project" value="InterPro"/>
</dbReference>
<reference evidence="5 6" key="1">
    <citation type="submission" date="2019-08" db="EMBL/GenBank/DDBJ databases">
        <title>In-depth cultivation of the pig gut microbiome towards novel bacterial diversity and tailored functional studies.</title>
        <authorList>
            <person name="Wylensek D."/>
            <person name="Hitch T.C.A."/>
            <person name="Clavel T."/>
        </authorList>
    </citation>
    <scope>NUCLEOTIDE SEQUENCE [LARGE SCALE GENOMIC DNA]</scope>
    <source>
        <strain evidence="5 6">SM-530-WT-4B</strain>
    </source>
</reference>
<dbReference type="InterPro" id="IPR036388">
    <property type="entry name" value="WH-like_DNA-bd_sf"/>
</dbReference>
<dbReference type="Pfam" id="PF00392">
    <property type="entry name" value="GntR"/>
    <property type="match status" value="1"/>
</dbReference>
<dbReference type="EMBL" id="VUNH01000017">
    <property type="protein sequence ID" value="MST56647.1"/>
    <property type="molecule type" value="Genomic_DNA"/>
</dbReference>
<proteinExistence type="predicted"/>
<gene>
    <name evidence="5" type="ORF">FYJ74_11520</name>
</gene>
<dbReference type="SMART" id="SM00345">
    <property type="entry name" value="HTH_GNTR"/>
    <property type="match status" value="1"/>
</dbReference>
<keyword evidence="6" id="KW-1185">Reference proteome</keyword>